<dbReference type="EMBL" id="CP042243">
    <property type="protein sequence ID" value="QEK13555.1"/>
    <property type="molecule type" value="Genomic_DNA"/>
</dbReference>
<dbReference type="GO" id="GO:0016787">
    <property type="term" value="F:hydrolase activity"/>
    <property type="evidence" value="ECO:0007669"/>
    <property type="project" value="UniProtKB-KW"/>
</dbReference>
<dbReference type="PANTHER" id="PTHR13754">
    <property type="entry name" value="METALLO-BETA-LACTAMASE SUPERFAMILY PROTEIN"/>
    <property type="match status" value="1"/>
</dbReference>
<dbReference type="InterPro" id="IPR041712">
    <property type="entry name" value="DHPS-like_MBL-fold"/>
</dbReference>
<accession>A0A5C0SG69</accession>
<evidence type="ECO:0000313" key="2">
    <source>
        <dbReference type="EMBL" id="QEK13555.1"/>
    </source>
</evidence>
<dbReference type="Pfam" id="PF00753">
    <property type="entry name" value="Lactamase_B"/>
    <property type="match status" value="1"/>
</dbReference>
<dbReference type="InterPro" id="IPR036866">
    <property type="entry name" value="RibonucZ/Hydroxyglut_hydro"/>
</dbReference>
<dbReference type="AlphaFoldDB" id="A0A5C0SG69"/>
<dbReference type="InterPro" id="IPR052926">
    <property type="entry name" value="Metallo-beta-lactamase_dom"/>
</dbReference>
<sequence length="282" mass="32095">MTITTLIENNLGKDKTLYNEHGLSFFIEGENFNILYDTGQSNKFIDNAKKLNIDLSKTTHVVLSHGHYDHTGGFKDFVVNTNASFDLYISKYFFRKKYSIEEDTCKYLGPNFDEAFLKEKNIKLNYITNDIEIAPNVVLSTNFKRKTPFETISPRFYVKEGKSYVKDDFKDEIVLSIQTKKGLIVLLGCSHPGVVNILDSLIQRTKKPIYAIIGGTHLVEGNKNQLKSTLDYFKKISIKHIGVSHCTGEAAIKELKQFDCFFENCTGTQIQINSHNFSLSIS</sequence>
<keyword evidence="3" id="KW-1185">Reference proteome</keyword>
<dbReference type="PANTHER" id="PTHR13754:SF13">
    <property type="entry name" value="METALLO-BETA-LACTAMASE SUPERFAMILY PROTEIN (AFU_ORTHOLOGUE AFUA_3G07630)"/>
    <property type="match status" value="1"/>
</dbReference>
<feature type="domain" description="Metallo-beta-lactamase" evidence="1">
    <location>
        <begin position="21"/>
        <end position="82"/>
    </location>
</feature>
<dbReference type="Gene3D" id="3.60.15.10">
    <property type="entry name" value="Ribonuclease Z/Hydroxyacylglutathione hydrolase-like"/>
    <property type="match status" value="1"/>
</dbReference>
<dbReference type="CDD" id="cd07713">
    <property type="entry name" value="DHPS-like_MBL-fold"/>
    <property type="match status" value="1"/>
</dbReference>
<dbReference type="SUPFAM" id="SSF56281">
    <property type="entry name" value="Metallo-hydrolase/oxidoreductase"/>
    <property type="match status" value="1"/>
</dbReference>
<keyword evidence="2" id="KW-0378">Hydrolase</keyword>
<dbReference type="GO" id="GO:0016740">
    <property type="term" value="F:transferase activity"/>
    <property type="evidence" value="ECO:0007669"/>
    <property type="project" value="TreeGrafter"/>
</dbReference>
<evidence type="ECO:0000313" key="3">
    <source>
        <dbReference type="Proteomes" id="UP000324646"/>
    </source>
</evidence>
<dbReference type="Proteomes" id="UP000324646">
    <property type="component" value="Chromosome"/>
</dbReference>
<reference evidence="2 3" key="1">
    <citation type="submission" date="2019-07" db="EMBL/GenBank/DDBJ databases">
        <title>Complete genome of Crassaminicella thermophila SY095.</title>
        <authorList>
            <person name="Li X."/>
        </authorList>
    </citation>
    <scope>NUCLEOTIDE SEQUENCE [LARGE SCALE GENOMIC DNA]</scope>
    <source>
        <strain evidence="2 3">SY095</strain>
    </source>
</reference>
<dbReference type="OrthoDB" id="9803916at2"/>
<evidence type="ECO:0000259" key="1">
    <source>
        <dbReference type="Pfam" id="PF00753"/>
    </source>
</evidence>
<name>A0A5C0SG69_CRATE</name>
<dbReference type="KEGG" id="crs:FQB35_01920"/>
<dbReference type="InterPro" id="IPR001279">
    <property type="entry name" value="Metallo-B-lactamas"/>
</dbReference>
<proteinExistence type="predicted"/>
<organism evidence="2 3">
    <name type="scientific">Crassaminicella thermophila</name>
    <dbReference type="NCBI Taxonomy" id="2599308"/>
    <lineage>
        <taxon>Bacteria</taxon>
        <taxon>Bacillati</taxon>
        <taxon>Bacillota</taxon>
        <taxon>Clostridia</taxon>
        <taxon>Eubacteriales</taxon>
        <taxon>Clostridiaceae</taxon>
        <taxon>Crassaminicella</taxon>
    </lineage>
</organism>
<protein>
    <submittedName>
        <fullName evidence="2">MBL fold metallo-hydrolase</fullName>
    </submittedName>
</protein>
<gene>
    <name evidence="2" type="ORF">FQB35_01920</name>
</gene>